<accession>A0A9W6HIE6</accession>
<dbReference type="EMBL" id="BSEO01000014">
    <property type="protein sequence ID" value="GLJ80412.1"/>
    <property type="molecule type" value="Genomic_DNA"/>
</dbReference>
<dbReference type="PANTHER" id="PTHR31956">
    <property type="entry name" value="NON-SPECIFIC PHOSPHOLIPASE C4-RELATED"/>
    <property type="match status" value="1"/>
</dbReference>
<dbReference type="Pfam" id="PF04185">
    <property type="entry name" value="Phosphoesterase"/>
    <property type="match status" value="2"/>
</dbReference>
<feature type="region of interest" description="Disordered" evidence="8">
    <location>
        <begin position="586"/>
        <end position="609"/>
    </location>
</feature>
<evidence type="ECO:0000313" key="9">
    <source>
        <dbReference type="EMBL" id="GLJ80412.1"/>
    </source>
</evidence>
<name>A0A9W6HIE6_9MICO</name>
<feature type="region of interest" description="Disordered" evidence="8">
    <location>
        <begin position="1"/>
        <end position="22"/>
    </location>
</feature>
<dbReference type="AlphaFoldDB" id="A0A9W6HIE6"/>
<dbReference type="PROSITE" id="PS51318">
    <property type="entry name" value="TAT"/>
    <property type="match status" value="1"/>
</dbReference>
<dbReference type="PANTHER" id="PTHR31956:SF1">
    <property type="entry name" value="NON-SPECIFIC PHOSPHOLIPASE C1"/>
    <property type="match status" value="1"/>
</dbReference>
<dbReference type="InterPro" id="IPR017850">
    <property type="entry name" value="Alkaline_phosphatase_core_sf"/>
</dbReference>
<comment type="caution">
    <text evidence="9">The sequence shown here is derived from an EMBL/GenBank/DDBJ whole genome shotgun (WGS) entry which is preliminary data.</text>
</comment>
<dbReference type="GO" id="GO:0009395">
    <property type="term" value="P:phospholipid catabolic process"/>
    <property type="evidence" value="ECO:0007669"/>
    <property type="project" value="TreeGrafter"/>
</dbReference>
<dbReference type="SUPFAM" id="SSF53649">
    <property type="entry name" value="Alkaline phosphatase-like"/>
    <property type="match status" value="1"/>
</dbReference>
<reference evidence="9" key="1">
    <citation type="journal article" date="2014" name="Int. J. Syst. Evol. Microbiol.">
        <title>Complete genome sequence of Corynebacterium casei LMG S-19264T (=DSM 44701T), isolated from a smear-ripened cheese.</title>
        <authorList>
            <consortium name="US DOE Joint Genome Institute (JGI-PGF)"/>
            <person name="Walter F."/>
            <person name="Albersmeier A."/>
            <person name="Kalinowski J."/>
            <person name="Ruckert C."/>
        </authorList>
    </citation>
    <scope>NUCLEOTIDE SEQUENCE</scope>
    <source>
        <strain evidence="9">VKM Ac-1447</strain>
    </source>
</reference>
<feature type="compositionally biased region" description="Basic and acidic residues" evidence="8">
    <location>
        <begin position="528"/>
        <end position="537"/>
    </location>
</feature>
<keyword evidence="4" id="KW-0964">Secreted</keyword>
<keyword evidence="5" id="KW-0378">Hydrolase</keyword>
<evidence type="ECO:0000256" key="5">
    <source>
        <dbReference type="ARBA" id="ARBA00022801"/>
    </source>
</evidence>
<evidence type="ECO:0000256" key="2">
    <source>
        <dbReference type="ARBA" id="ARBA00009717"/>
    </source>
</evidence>
<dbReference type="EC" id="3.1.4.3" evidence="3"/>
<proteinExistence type="inferred from homology"/>
<dbReference type="GO" id="GO:0034480">
    <property type="term" value="F:phosphatidylcholine phospholipase C activity"/>
    <property type="evidence" value="ECO:0007669"/>
    <property type="project" value="UniProtKB-EC"/>
</dbReference>
<evidence type="ECO:0000256" key="6">
    <source>
        <dbReference type="ARBA" id="ARBA00023026"/>
    </source>
</evidence>
<comment type="catalytic activity">
    <reaction evidence="7">
        <text>a 1,2-diacyl-sn-glycero-3-phosphocholine + H2O = phosphocholine + a 1,2-diacyl-sn-glycerol + H(+)</text>
        <dbReference type="Rhea" id="RHEA:10604"/>
        <dbReference type="ChEBI" id="CHEBI:15377"/>
        <dbReference type="ChEBI" id="CHEBI:15378"/>
        <dbReference type="ChEBI" id="CHEBI:17815"/>
        <dbReference type="ChEBI" id="CHEBI:57643"/>
        <dbReference type="ChEBI" id="CHEBI:295975"/>
        <dbReference type="EC" id="3.1.4.3"/>
    </reaction>
    <physiologicalReaction direction="left-to-right" evidence="7">
        <dbReference type="Rhea" id="RHEA:10605"/>
    </physiologicalReaction>
</comment>
<organism evidence="9 10">
    <name type="scientific">Microbacterium imperiale</name>
    <dbReference type="NCBI Taxonomy" id="33884"/>
    <lineage>
        <taxon>Bacteria</taxon>
        <taxon>Bacillati</taxon>
        <taxon>Actinomycetota</taxon>
        <taxon>Actinomycetes</taxon>
        <taxon>Micrococcales</taxon>
        <taxon>Microbacteriaceae</taxon>
        <taxon>Microbacterium</taxon>
    </lineage>
</organism>
<keyword evidence="6" id="KW-0843">Virulence</keyword>
<evidence type="ECO:0000313" key="10">
    <source>
        <dbReference type="Proteomes" id="UP001142317"/>
    </source>
</evidence>
<dbReference type="RefSeq" id="WP_210006653.1">
    <property type="nucleotide sequence ID" value="NZ_BSEO01000014.1"/>
</dbReference>
<dbReference type="InterPro" id="IPR007312">
    <property type="entry name" value="Phosphoesterase"/>
</dbReference>
<evidence type="ECO:0000256" key="1">
    <source>
        <dbReference type="ARBA" id="ARBA00004191"/>
    </source>
</evidence>
<dbReference type="Gene3D" id="3.40.720.10">
    <property type="entry name" value="Alkaline Phosphatase, subunit A"/>
    <property type="match status" value="1"/>
</dbReference>
<evidence type="ECO:0000256" key="3">
    <source>
        <dbReference type="ARBA" id="ARBA00012018"/>
    </source>
</evidence>
<keyword evidence="10" id="KW-1185">Reference proteome</keyword>
<comment type="similarity">
    <text evidence="2">Belongs to the bacterial phospholipase C family.</text>
</comment>
<keyword evidence="4" id="KW-0134">Cell wall</keyword>
<protein>
    <recommendedName>
        <fullName evidence="3">phospholipase C</fullName>
        <ecNumber evidence="3">3.1.4.3</ecNumber>
    </recommendedName>
</protein>
<comment type="subcellular location">
    <subcellularLocation>
        <location evidence="1">Secreted</location>
        <location evidence="1">Cell wall</location>
    </subcellularLocation>
</comment>
<dbReference type="Proteomes" id="UP001142317">
    <property type="component" value="Unassembled WGS sequence"/>
</dbReference>
<dbReference type="InterPro" id="IPR006311">
    <property type="entry name" value="TAT_signal"/>
</dbReference>
<evidence type="ECO:0000256" key="8">
    <source>
        <dbReference type="SAM" id="MobiDB-lite"/>
    </source>
</evidence>
<reference evidence="9" key="2">
    <citation type="submission" date="2023-01" db="EMBL/GenBank/DDBJ databases">
        <authorList>
            <person name="Sun Q."/>
            <person name="Evtushenko L."/>
        </authorList>
    </citation>
    <scope>NUCLEOTIDE SEQUENCE</scope>
    <source>
        <strain evidence="9">VKM Ac-1447</strain>
    </source>
</reference>
<gene>
    <name evidence="9" type="ORF">GCM10017586_20950</name>
</gene>
<feature type="compositionally biased region" description="Polar residues" evidence="8">
    <location>
        <begin position="510"/>
        <end position="522"/>
    </location>
</feature>
<evidence type="ECO:0000256" key="4">
    <source>
        <dbReference type="ARBA" id="ARBA00022512"/>
    </source>
</evidence>
<feature type="region of interest" description="Disordered" evidence="8">
    <location>
        <begin position="510"/>
        <end position="546"/>
    </location>
</feature>
<evidence type="ECO:0000256" key="7">
    <source>
        <dbReference type="ARBA" id="ARBA00048421"/>
    </source>
</evidence>
<sequence>MAESLPPDAPREDSDAAWARRKPSRRDFLRRAGLGAAGIAIGGSAGAAATAAMTPHPPEFAPLAARHVPGFDHVVVLMFENRSFDNLLGHLYTADEKSAAEFDGVLQGDHANSAPDGTVVPAHVYSGATDHIMQQPQPDPGETYPHVNTQLFGTIDPSGNADIDRNGLQPPYNAPAAGTRARNDGFVHDYIVNYRAAKKREPTAEEYATVMGGFSPEMLPVVSILAREFAVYDRWFAGVPSQTFCNRSFFHASTSHGFVVNQAGGGYDKWIDAPPAPTIFNRLEEAGRTWRVYYDATQLVSLTGMLHAPVLERYWKTNFRVMEQFYQDAADGNLPDYAFIEPRMVFNHNDMHPPWGATRDGELELPDGSRIRITNSADSDVRAGDRLAQDVYDAIRTSATASGSNAMNTALVITFDEHGGTFDHVAPPAAAPPDASGPGEMGFAFDRLGLRVPAIVVSAYTAAGTVVHDEMHHGSITNTLCRLHGLSPLNVRDESANPIFNAVNLTTPRQPYTWPQPQSLYTPPNPEKGTHKAADEKHHKRPLTPPARGLLGLLAARFDPGSRLPATYGEAYDALVEHGTGVFGAFDTPRATPSATPPPGAPAPAVESP</sequence>